<dbReference type="EMBL" id="PDNB01000149">
    <property type="protein sequence ID" value="PGH03316.1"/>
    <property type="molecule type" value="Genomic_DNA"/>
</dbReference>
<comment type="caution">
    <text evidence="9">The sequence shown here is derived from an EMBL/GenBank/DDBJ whole genome shotgun (WGS) entry which is preliminary data.</text>
</comment>
<dbReference type="Gene3D" id="3.30.460.10">
    <property type="entry name" value="Beta Polymerase, domain 2"/>
    <property type="match status" value="1"/>
</dbReference>
<reference evidence="9 10" key="1">
    <citation type="submission" date="2017-10" db="EMBL/GenBank/DDBJ databases">
        <title>Comparative genomics in systemic dimorphic fungi from Ajellomycetaceae.</title>
        <authorList>
            <person name="Munoz J.F."/>
            <person name="Mcewen J.G."/>
            <person name="Clay O.K."/>
            <person name="Cuomo C.A."/>
        </authorList>
    </citation>
    <scope>NUCLEOTIDE SEQUENCE [LARGE SCALE GENOMIC DNA]</scope>
    <source>
        <strain evidence="9 10">UAMH5409</strain>
    </source>
</reference>
<keyword evidence="6 8" id="KW-0496">Mitochondrion</keyword>
<dbReference type="FunFam" id="3.30.460.10:FF:000044">
    <property type="entry name" value="ATPase synthesis protein 25, mitochondrial"/>
    <property type="match status" value="1"/>
</dbReference>
<keyword evidence="5 8" id="KW-0809">Transit peptide</keyword>
<comment type="function">
    <text evidence="1">Probable mitochondrial mRNA stabilization factor.</text>
</comment>
<dbReference type="InterPro" id="IPR043519">
    <property type="entry name" value="NT_sf"/>
</dbReference>
<dbReference type="InterPro" id="IPR040152">
    <property type="entry name" value="Atp25"/>
</dbReference>
<evidence type="ECO:0000256" key="5">
    <source>
        <dbReference type="ARBA" id="ARBA00022946"/>
    </source>
</evidence>
<proteinExistence type="inferred from homology"/>
<evidence type="ECO:0000256" key="4">
    <source>
        <dbReference type="ARBA" id="ARBA00022792"/>
    </source>
</evidence>
<dbReference type="PANTHER" id="PTHR28087">
    <property type="entry name" value="ATPASE SYNTHESIS PROTEIN 25, MITOCHONDRIAL"/>
    <property type="match status" value="1"/>
</dbReference>
<dbReference type="STRING" id="1447875.A0A2B7X2N6"/>
<dbReference type="OrthoDB" id="107372at2759"/>
<gene>
    <name evidence="9" type="ORF">AJ79_07394</name>
</gene>
<keyword evidence="10" id="KW-1185">Reference proteome</keyword>
<name>A0A2B7X2N6_9EURO</name>
<evidence type="ECO:0000313" key="10">
    <source>
        <dbReference type="Proteomes" id="UP000223968"/>
    </source>
</evidence>
<evidence type="ECO:0000256" key="1">
    <source>
        <dbReference type="ARBA" id="ARBA00003470"/>
    </source>
</evidence>
<comment type="similarity">
    <text evidence="3 8">Belongs to the ATP25 family.</text>
</comment>
<dbReference type="GO" id="GO:0048255">
    <property type="term" value="P:mRNA stabilization"/>
    <property type="evidence" value="ECO:0007669"/>
    <property type="project" value="TreeGrafter"/>
</dbReference>
<dbReference type="GO" id="GO:0005743">
    <property type="term" value="C:mitochondrial inner membrane"/>
    <property type="evidence" value="ECO:0007669"/>
    <property type="project" value="UniProtKB-SubCell"/>
</dbReference>
<sequence>MSRALLRGIQCHACRHNVLRSFVSVTGVAINSPIVCSASGPQVHPPHLSRGFSSQHAKLFTNKSPEDSEPVADVAADTKLENTDAQETSKQPEEPEEHVPWYLQEEVQDTAAHPLRQQQPLPPLPENPPPILQNMLQHISVDLGLDDLNILDLRGLDPPPALGANLIMIFGTARAVKHLNVSADRLCRWLRTTYKLRPDADGLLGRNELKIKLRRKARRAKLAKSAGSTLAQPDDGITTGWICVDVGTVEGGQLRKSEPRPAGFVGFGTVVEGTRIVVQMMTAEKREEVDLEGLWGKVLSRNSMENEGISQPQVERYPQVVCGTHEPSNVALADSSHRVSHTAQIRPSHEQRRGISTSLRRLQDHRSQTTVSEADSVREIPGEETKPTEPTYKHALTMSLLRRLSYLAADQAIHELGEGVQDRTSTNFLNEFYGQLQIAPPDMASALVMDLICVAIMLGHPGYSKVNLFEKFQEHIISNFPVSQSQVQQLIKIFVSFEPDLNASPPRLRLPPQEMEFALQLVDHADLRGLQVLDADVIVQLFIGVSYRARVYPVKTTALSTSEARNNRIPVSFDEYDSVLRIQTRLSKVLTATKAKLSNDHHLELLRVYLYQKQYKQFWEKWQDLANAGVRRGKAFYSLLFEQHLQDPEGWEHSRTTFLSCLSMMEKENPPVFVDAELARSIMEGIMIAHPDTPEKIEQDERLPGPLVSAWHRCQEVIRKEAAGPQDPL</sequence>
<dbReference type="Proteomes" id="UP000223968">
    <property type="component" value="Unassembled WGS sequence"/>
</dbReference>
<evidence type="ECO:0000256" key="8">
    <source>
        <dbReference type="RuleBase" id="RU367062"/>
    </source>
</evidence>
<evidence type="ECO:0000256" key="2">
    <source>
        <dbReference type="ARBA" id="ARBA00004443"/>
    </source>
</evidence>
<evidence type="ECO:0000313" key="9">
    <source>
        <dbReference type="EMBL" id="PGH03316.1"/>
    </source>
</evidence>
<dbReference type="AlphaFoldDB" id="A0A2B7X2N6"/>
<accession>A0A2B7X2N6</accession>
<keyword evidence="7 8" id="KW-0472">Membrane</keyword>
<evidence type="ECO:0000256" key="6">
    <source>
        <dbReference type="ARBA" id="ARBA00023128"/>
    </source>
</evidence>
<dbReference type="GO" id="GO:0140053">
    <property type="term" value="P:mitochondrial gene expression"/>
    <property type="evidence" value="ECO:0007669"/>
    <property type="project" value="UniProtKB-UniRule"/>
</dbReference>
<evidence type="ECO:0000256" key="3">
    <source>
        <dbReference type="ARBA" id="ARBA00010787"/>
    </source>
</evidence>
<keyword evidence="4 8" id="KW-0999">Mitochondrion inner membrane</keyword>
<dbReference type="PANTHER" id="PTHR28087:SF1">
    <property type="entry name" value="ATPASE SYNTHESIS PROTEIN 25, MITOCHONDRIAL"/>
    <property type="match status" value="1"/>
</dbReference>
<comment type="function">
    <text evidence="8">Mitochondrial mRNA stabilization factor.</text>
</comment>
<evidence type="ECO:0000256" key="7">
    <source>
        <dbReference type="ARBA" id="ARBA00023136"/>
    </source>
</evidence>
<comment type="subcellular location">
    <subcellularLocation>
        <location evidence="2 8">Mitochondrion inner membrane</location>
        <topology evidence="2 8">Peripheral membrane protein</topology>
        <orientation evidence="2 8">Matrix side</orientation>
    </subcellularLocation>
</comment>
<protein>
    <recommendedName>
        <fullName evidence="8">ATPase synthesis protein 25</fullName>
    </recommendedName>
</protein>
<organism evidence="9 10">
    <name type="scientific">Helicocarpus griseus UAMH5409</name>
    <dbReference type="NCBI Taxonomy" id="1447875"/>
    <lineage>
        <taxon>Eukaryota</taxon>
        <taxon>Fungi</taxon>
        <taxon>Dikarya</taxon>
        <taxon>Ascomycota</taxon>
        <taxon>Pezizomycotina</taxon>
        <taxon>Eurotiomycetes</taxon>
        <taxon>Eurotiomycetidae</taxon>
        <taxon>Onygenales</taxon>
        <taxon>Ajellomycetaceae</taxon>
        <taxon>Helicocarpus</taxon>
    </lineage>
</organism>